<comment type="caution">
    <text evidence="1">The sequence shown here is derived from an EMBL/GenBank/DDBJ whole genome shotgun (WGS) entry which is preliminary data.</text>
</comment>
<reference evidence="1 2" key="1">
    <citation type="submission" date="2018-08" db="EMBL/GenBank/DDBJ databases">
        <title>Recombination of ecologically and evolutionarily significant loci maintains genetic cohesion in the Pseudomonas syringae species complex.</title>
        <authorList>
            <person name="Dillon M."/>
            <person name="Thakur S."/>
            <person name="Almeida R.N.D."/>
            <person name="Weir B.S."/>
            <person name="Guttman D.S."/>
        </authorList>
    </citation>
    <scope>NUCLEOTIDE SEQUENCE [LARGE SCALE GENOMIC DNA]</scope>
    <source>
        <strain evidence="1 2">ICMP 11897</strain>
    </source>
</reference>
<gene>
    <name evidence="1" type="ORF">ALP16_200158</name>
</gene>
<proteinExistence type="predicted"/>
<dbReference type="AlphaFoldDB" id="A0A3M6AKS9"/>
<organism evidence="1 2">
    <name type="scientific">Pseudomonas savastanoi</name>
    <name type="common">Pseudomonas syringae pv. savastanoi</name>
    <dbReference type="NCBI Taxonomy" id="29438"/>
    <lineage>
        <taxon>Bacteria</taxon>
        <taxon>Pseudomonadati</taxon>
        <taxon>Pseudomonadota</taxon>
        <taxon>Gammaproteobacteria</taxon>
        <taxon>Pseudomonadales</taxon>
        <taxon>Pseudomonadaceae</taxon>
        <taxon>Pseudomonas</taxon>
    </lineage>
</organism>
<sequence>MLQPNVPPLRYWIRTDPTQRAKASRGLVDSFFEGFTSFETWFFSSSDFQRLTSLRVATDASRTISHGERTKANQNNRVASLQSASDGFDHCVQRTASSSFRDISRCSDSINQFRLVHSKSPYLYIEYVSKF</sequence>
<dbReference type="Proteomes" id="UP000272703">
    <property type="component" value="Unassembled WGS sequence"/>
</dbReference>
<dbReference type="EMBL" id="RBUN01000204">
    <property type="protein sequence ID" value="RMV19374.1"/>
    <property type="molecule type" value="Genomic_DNA"/>
</dbReference>
<name>A0A3M6AKS9_PSESS</name>
<evidence type="ECO:0000313" key="2">
    <source>
        <dbReference type="Proteomes" id="UP000272703"/>
    </source>
</evidence>
<protein>
    <submittedName>
        <fullName evidence="1">Uncharacterized protein</fullName>
    </submittedName>
</protein>
<evidence type="ECO:0000313" key="1">
    <source>
        <dbReference type="EMBL" id="RMV19374.1"/>
    </source>
</evidence>
<accession>A0A3M6AKS9</accession>